<evidence type="ECO:0000256" key="1">
    <source>
        <dbReference type="ARBA" id="ARBA00022679"/>
    </source>
</evidence>
<comment type="function">
    <text evidence="3">NAD-dependent lysine deacetylase and desuccinylase that specifically removes acetyl and succinyl groups on target proteins. Modulates the activities of several proteins which are inactive in their acylated form.</text>
</comment>
<dbReference type="NCBIfam" id="NF001753">
    <property type="entry name" value="PRK00481.1-3"/>
    <property type="match status" value="1"/>
</dbReference>
<dbReference type="InterPro" id="IPR003000">
    <property type="entry name" value="Sirtuin"/>
</dbReference>
<evidence type="ECO:0000259" key="5">
    <source>
        <dbReference type="PROSITE" id="PS50305"/>
    </source>
</evidence>
<dbReference type="PANTHER" id="PTHR11085">
    <property type="entry name" value="NAD-DEPENDENT PROTEIN DEACYLASE SIRTUIN-5, MITOCHONDRIAL-RELATED"/>
    <property type="match status" value="1"/>
</dbReference>
<dbReference type="InterPro" id="IPR026590">
    <property type="entry name" value="Ssirtuin_cat_dom"/>
</dbReference>
<dbReference type="PANTHER" id="PTHR11085:SF4">
    <property type="entry name" value="NAD-DEPENDENT PROTEIN DEACYLASE"/>
    <property type="match status" value="1"/>
</dbReference>
<dbReference type="GO" id="GO:0017136">
    <property type="term" value="F:histone deacetylase activity, NAD-dependent"/>
    <property type="evidence" value="ECO:0007669"/>
    <property type="project" value="TreeGrafter"/>
</dbReference>
<dbReference type="InterPro" id="IPR026591">
    <property type="entry name" value="Sirtuin_cat_small_dom_sf"/>
</dbReference>
<dbReference type="GO" id="GO:0070403">
    <property type="term" value="F:NAD+ binding"/>
    <property type="evidence" value="ECO:0007669"/>
    <property type="project" value="UniProtKB-UniRule"/>
</dbReference>
<feature type="binding site" evidence="3">
    <location>
        <position position="239"/>
    </location>
    <ligand>
        <name>NAD(+)</name>
        <dbReference type="ChEBI" id="CHEBI:57540"/>
    </ligand>
</feature>
<keyword evidence="1" id="KW-0808">Transferase</keyword>
<dbReference type="Gene3D" id="3.30.1600.10">
    <property type="entry name" value="SIR2/SIRT2 'Small Domain"/>
    <property type="match status" value="1"/>
</dbReference>
<feature type="domain" description="Deacetylase sirtuin-type" evidence="5">
    <location>
        <begin position="5"/>
        <end position="257"/>
    </location>
</feature>
<dbReference type="InterPro" id="IPR050134">
    <property type="entry name" value="NAD-dep_sirtuin_deacylases"/>
</dbReference>
<name>A0A401ZGV1_9CHLR</name>
<dbReference type="GO" id="GO:0036054">
    <property type="term" value="F:protein-malonyllysine demalonylase activity"/>
    <property type="evidence" value="ECO:0007669"/>
    <property type="project" value="InterPro"/>
</dbReference>
<sequence length="257" mass="28362">MSNYQQSEMAFPVGLLETLRGARHVAVLTGAGISAESGVPTFRDVMTGLWAQYDPQELATPQAFMKNPKLVWEWYDWRRKLVSQVAPNAGHYALAEMERHVPLLTLITQNVDSLHQQAGSTRVLELHGNIHRVKCFKEDTVIEQWEKNGEVPPRCPNCGGMLRPDVVWFGESLPEQPFNEAALAALHCDVFLSIGTSGLVEPAASLPLVALRRNARVVLVNPEETPLLREDVDFLRGPAGAVLPALVHATWASGTDE</sequence>
<dbReference type="PROSITE" id="PS50305">
    <property type="entry name" value="SIRTUIN"/>
    <property type="match status" value="1"/>
</dbReference>
<feature type="binding site" evidence="3">
    <location>
        <position position="135"/>
    </location>
    <ligand>
        <name>Zn(2+)</name>
        <dbReference type="ChEBI" id="CHEBI:29105"/>
    </ligand>
</feature>
<dbReference type="InterPro" id="IPR027546">
    <property type="entry name" value="Sirtuin_class_III"/>
</dbReference>
<evidence type="ECO:0000313" key="6">
    <source>
        <dbReference type="EMBL" id="GCE06066.1"/>
    </source>
</evidence>
<comment type="caution">
    <text evidence="6">The sequence shown here is derived from an EMBL/GenBank/DDBJ whole genome shotgun (WGS) entry which is preliminary data.</text>
</comment>
<protein>
    <recommendedName>
        <fullName evidence="3">NAD-dependent protein deacylase</fullName>
        <ecNumber evidence="3">2.3.1.286</ecNumber>
    </recommendedName>
    <alternativeName>
        <fullName evidence="3">Regulatory protein SIR2 homolog</fullName>
    </alternativeName>
</protein>
<keyword evidence="3" id="KW-0862">Zinc</keyword>
<feature type="binding site" evidence="3">
    <location>
        <position position="155"/>
    </location>
    <ligand>
        <name>Zn(2+)</name>
        <dbReference type="ChEBI" id="CHEBI:29105"/>
    </ligand>
</feature>
<comment type="subcellular location">
    <subcellularLocation>
        <location evidence="3">Cytoplasm</location>
    </subcellularLocation>
</comment>
<evidence type="ECO:0000256" key="2">
    <source>
        <dbReference type="ARBA" id="ARBA00023027"/>
    </source>
</evidence>
<dbReference type="Pfam" id="PF02146">
    <property type="entry name" value="SIR2"/>
    <property type="match status" value="1"/>
</dbReference>
<dbReference type="Gene3D" id="3.40.50.1220">
    <property type="entry name" value="TPP-binding domain"/>
    <property type="match status" value="1"/>
</dbReference>
<feature type="active site" description="Proton acceptor" evidence="3">
    <location>
        <position position="127"/>
    </location>
</feature>
<comment type="caution">
    <text evidence="3 4">Lacks conserved residue(s) required for the propagation of feature annotation.</text>
</comment>
<comment type="similarity">
    <text evidence="3">Belongs to the sirtuin family. Class III subfamily.</text>
</comment>
<accession>A0A401ZGV1</accession>
<comment type="domain">
    <text evidence="3">2 residues (Tyr-75 and Arg-78) present in a large hydrophobic pocket are probably involved in substrate specificity. They are important for desuccinylation activity, but dispensable for deacetylation activity.</text>
</comment>
<dbReference type="EC" id="2.3.1.286" evidence="3"/>
<comment type="cofactor">
    <cofactor evidence="3">
        <name>Zn(2+)</name>
        <dbReference type="ChEBI" id="CHEBI:29105"/>
    </cofactor>
    <text evidence="3">Binds 1 zinc ion per subunit.</text>
</comment>
<organism evidence="6 7">
    <name type="scientific">Dictyobacter aurantiacus</name>
    <dbReference type="NCBI Taxonomy" id="1936993"/>
    <lineage>
        <taxon>Bacteria</taxon>
        <taxon>Bacillati</taxon>
        <taxon>Chloroflexota</taxon>
        <taxon>Ktedonobacteria</taxon>
        <taxon>Ktedonobacterales</taxon>
        <taxon>Dictyobacteraceae</taxon>
        <taxon>Dictyobacter</taxon>
    </lineage>
</organism>
<evidence type="ECO:0000256" key="4">
    <source>
        <dbReference type="PROSITE-ProRule" id="PRU00236"/>
    </source>
</evidence>
<dbReference type="EMBL" id="BIFQ01000001">
    <property type="protein sequence ID" value="GCE06066.1"/>
    <property type="molecule type" value="Genomic_DNA"/>
</dbReference>
<dbReference type="InterPro" id="IPR029035">
    <property type="entry name" value="DHS-like_NAD/FAD-binding_dom"/>
</dbReference>
<proteinExistence type="inferred from homology"/>
<dbReference type="GO" id="GO:0005737">
    <property type="term" value="C:cytoplasm"/>
    <property type="evidence" value="ECO:0007669"/>
    <property type="project" value="UniProtKB-SubCell"/>
</dbReference>
<keyword evidence="3" id="KW-0479">Metal-binding</keyword>
<keyword evidence="7" id="KW-1185">Reference proteome</keyword>
<feature type="binding site" evidence="3">
    <location>
        <position position="75"/>
    </location>
    <ligand>
        <name>substrate</name>
    </ligand>
</feature>
<dbReference type="RefSeq" id="WP_218030908.1">
    <property type="nucleotide sequence ID" value="NZ_BIFQ01000001.1"/>
</dbReference>
<gene>
    <name evidence="6" type="primary">cobB_2</name>
    <name evidence="3" type="synonym">cobB</name>
    <name evidence="6" type="ORF">KDAU_33950</name>
</gene>
<evidence type="ECO:0000256" key="3">
    <source>
        <dbReference type="HAMAP-Rule" id="MF_01121"/>
    </source>
</evidence>
<dbReference type="CDD" id="cd01412">
    <property type="entry name" value="SIRT5_Af1_CobB"/>
    <property type="match status" value="1"/>
</dbReference>
<feature type="binding site" evidence="3">
    <location>
        <begin position="109"/>
        <end position="112"/>
    </location>
    <ligand>
        <name>NAD(+)</name>
        <dbReference type="ChEBI" id="CHEBI:57540"/>
    </ligand>
</feature>
<feature type="binding site" evidence="3">
    <location>
        <begin position="195"/>
        <end position="197"/>
    </location>
    <ligand>
        <name>NAD(+)</name>
        <dbReference type="ChEBI" id="CHEBI:57540"/>
    </ligand>
</feature>
<dbReference type="HAMAP" id="MF_01121">
    <property type="entry name" value="Sirtuin_ClassIII"/>
    <property type="match status" value="1"/>
</dbReference>
<dbReference type="AlphaFoldDB" id="A0A401ZGV1"/>
<evidence type="ECO:0000313" key="7">
    <source>
        <dbReference type="Proteomes" id="UP000287224"/>
    </source>
</evidence>
<keyword evidence="2 3" id="KW-0520">NAD</keyword>
<dbReference type="SUPFAM" id="SSF52467">
    <property type="entry name" value="DHS-like NAD/FAD-binding domain"/>
    <property type="match status" value="1"/>
</dbReference>
<comment type="catalytic activity">
    <reaction evidence="3">
        <text>N(6)-succinyl-L-lysyl-[protein] + NAD(+) + H2O = 2''-O-succinyl-ADP-D-ribose + nicotinamide + L-lysyl-[protein]</text>
        <dbReference type="Rhea" id="RHEA:47668"/>
        <dbReference type="Rhea" id="RHEA-COMP:9752"/>
        <dbReference type="Rhea" id="RHEA-COMP:11877"/>
        <dbReference type="ChEBI" id="CHEBI:15377"/>
        <dbReference type="ChEBI" id="CHEBI:17154"/>
        <dbReference type="ChEBI" id="CHEBI:29969"/>
        <dbReference type="ChEBI" id="CHEBI:57540"/>
        <dbReference type="ChEBI" id="CHEBI:87830"/>
        <dbReference type="ChEBI" id="CHEBI:87832"/>
    </reaction>
</comment>
<feature type="binding site" evidence="3">
    <location>
        <begin position="221"/>
        <end position="223"/>
    </location>
    <ligand>
        <name>NAD(+)</name>
        <dbReference type="ChEBI" id="CHEBI:57540"/>
    </ligand>
</feature>
<feature type="binding site" evidence="3">
    <location>
        <position position="78"/>
    </location>
    <ligand>
        <name>substrate</name>
    </ligand>
</feature>
<reference evidence="7" key="1">
    <citation type="submission" date="2018-12" db="EMBL/GenBank/DDBJ databases">
        <title>Tengunoibacter tsumagoiensis gen. nov., sp. nov., Dictyobacter kobayashii sp. nov., D. alpinus sp. nov., and D. joshuensis sp. nov. and description of Dictyobacteraceae fam. nov. within the order Ktedonobacterales isolated from Tengu-no-mugimeshi.</title>
        <authorList>
            <person name="Wang C.M."/>
            <person name="Zheng Y."/>
            <person name="Sakai Y."/>
            <person name="Toyoda A."/>
            <person name="Minakuchi Y."/>
            <person name="Abe K."/>
            <person name="Yokota A."/>
            <person name="Yabe S."/>
        </authorList>
    </citation>
    <scope>NUCLEOTIDE SEQUENCE [LARGE SCALE GENOMIC DNA]</scope>
    <source>
        <strain evidence="7">S-27</strain>
    </source>
</reference>
<dbReference type="GO" id="GO:0036055">
    <property type="term" value="F:protein-succinyllysine desuccinylase activity"/>
    <property type="evidence" value="ECO:0007669"/>
    <property type="project" value="UniProtKB-UniRule"/>
</dbReference>
<keyword evidence="3" id="KW-0963">Cytoplasm</keyword>
<dbReference type="Proteomes" id="UP000287224">
    <property type="component" value="Unassembled WGS sequence"/>
</dbReference>
<comment type="catalytic activity">
    <reaction evidence="3">
        <text>N(6)-acetyl-L-lysyl-[protein] + NAD(+) + H2O = 2''-O-acetyl-ADP-D-ribose + nicotinamide + L-lysyl-[protein]</text>
        <dbReference type="Rhea" id="RHEA:43636"/>
        <dbReference type="Rhea" id="RHEA-COMP:9752"/>
        <dbReference type="Rhea" id="RHEA-COMP:10731"/>
        <dbReference type="ChEBI" id="CHEBI:15377"/>
        <dbReference type="ChEBI" id="CHEBI:17154"/>
        <dbReference type="ChEBI" id="CHEBI:29969"/>
        <dbReference type="ChEBI" id="CHEBI:57540"/>
        <dbReference type="ChEBI" id="CHEBI:61930"/>
        <dbReference type="ChEBI" id="CHEBI:83767"/>
        <dbReference type="EC" id="2.3.1.286"/>
    </reaction>
</comment>
<dbReference type="GO" id="GO:0008270">
    <property type="term" value="F:zinc ion binding"/>
    <property type="evidence" value="ECO:0007669"/>
    <property type="project" value="UniProtKB-UniRule"/>
</dbReference>